<dbReference type="RefSeq" id="WP_345528670.1">
    <property type="nucleotide sequence ID" value="NZ_BAABKN010000025.1"/>
</dbReference>
<evidence type="ECO:0000259" key="2">
    <source>
        <dbReference type="Pfam" id="PF01408"/>
    </source>
</evidence>
<dbReference type="Pfam" id="PF01408">
    <property type="entry name" value="GFO_IDH_MocA"/>
    <property type="match status" value="1"/>
</dbReference>
<dbReference type="SUPFAM" id="SSF55347">
    <property type="entry name" value="Glyceraldehyde-3-phosphate dehydrogenase-like, C-terminal domain"/>
    <property type="match status" value="1"/>
</dbReference>
<gene>
    <name evidence="4" type="ORF">GCM10023350_39380</name>
</gene>
<dbReference type="Pfam" id="PF22725">
    <property type="entry name" value="GFO_IDH_MocA_C3"/>
    <property type="match status" value="1"/>
</dbReference>
<accession>A0ABP8Z9R7</accession>
<dbReference type="PANTHER" id="PTHR43818">
    <property type="entry name" value="BCDNA.GH03377"/>
    <property type="match status" value="1"/>
</dbReference>
<evidence type="ECO:0000313" key="4">
    <source>
        <dbReference type="EMBL" id="GAA4750326.1"/>
    </source>
</evidence>
<evidence type="ECO:0000256" key="1">
    <source>
        <dbReference type="ARBA" id="ARBA00023002"/>
    </source>
</evidence>
<comment type="caution">
    <text evidence="4">The sequence shown here is derived from an EMBL/GenBank/DDBJ whole genome shotgun (WGS) entry which is preliminary data.</text>
</comment>
<organism evidence="4 5">
    <name type="scientific">Nocardioides endophyticus</name>
    <dbReference type="NCBI Taxonomy" id="1353775"/>
    <lineage>
        <taxon>Bacteria</taxon>
        <taxon>Bacillati</taxon>
        <taxon>Actinomycetota</taxon>
        <taxon>Actinomycetes</taxon>
        <taxon>Propionibacteriales</taxon>
        <taxon>Nocardioidaceae</taxon>
        <taxon>Nocardioides</taxon>
    </lineage>
</organism>
<feature type="domain" description="GFO/IDH/MocA-like oxidoreductase" evidence="3">
    <location>
        <begin position="137"/>
        <end position="266"/>
    </location>
</feature>
<keyword evidence="5" id="KW-1185">Reference proteome</keyword>
<dbReference type="EMBL" id="BAABKN010000025">
    <property type="protein sequence ID" value="GAA4750326.1"/>
    <property type="molecule type" value="Genomic_DNA"/>
</dbReference>
<feature type="domain" description="Gfo/Idh/MocA-like oxidoreductase N-terminal" evidence="2">
    <location>
        <begin position="6"/>
        <end position="128"/>
    </location>
</feature>
<dbReference type="InterPro" id="IPR036291">
    <property type="entry name" value="NAD(P)-bd_dom_sf"/>
</dbReference>
<dbReference type="Gene3D" id="3.30.360.10">
    <property type="entry name" value="Dihydrodipicolinate Reductase, domain 2"/>
    <property type="match status" value="1"/>
</dbReference>
<dbReference type="Proteomes" id="UP001499882">
    <property type="component" value="Unassembled WGS sequence"/>
</dbReference>
<evidence type="ECO:0000313" key="5">
    <source>
        <dbReference type="Proteomes" id="UP001499882"/>
    </source>
</evidence>
<dbReference type="Gene3D" id="3.40.50.720">
    <property type="entry name" value="NAD(P)-binding Rossmann-like Domain"/>
    <property type="match status" value="1"/>
</dbReference>
<proteinExistence type="predicted"/>
<name>A0ABP8Z9R7_9ACTN</name>
<dbReference type="PANTHER" id="PTHR43818:SF11">
    <property type="entry name" value="BCDNA.GH03377"/>
    <property type="match status" value="1"/>
</dbReference>
<protein>
    <submittedName>
        <fullName evidence="4">Gfo/Idh/MocA family oxidoreductase</fullName>
    </submittedName>
</protein>
<dbReference type="InterPro" id="IPR050463">
    <property type="entry name" value="Gfo/Idh/MocA_oxidrdct_glycsds"/>
</dbReference>
<dbReference type="SUPFAM" id="SSF51735">
    <property type="entry name" value="NAD(P)-binding Rossmann-fold domains"/>
    <property type="match status" value="1"/>
</dbReference>
<dbReference type="InterPro" id="IPR055170">
    <property type="entry name" value="GFO_IDH_MocA-like_dom"/>
</dbReference>
<evidence type="ECO:0000259" key="3">
    <source>
        <dbReference type="Pfam" id="PF22725"/>
    </source>
</evidence>
<keyword evidence="1" id="KW-0560">Oxidoreductase</keyword>
<dbReference type="InterPro" id="IPR000683">
    <property type="entry name" value="Gfo/Idh/MocA-like_OxRdtase_N"/>
</dbReference>
<reference evidence="5" key="1">
    <citation type="journal article" date="2019" name="Int. J. Syst. Evol. Microbiol.">
        <title>The Global Catalogue of Microorganisms (GCM) 10K type strain sequencing project: providing services to taxonomists for standard genome sequencing and annotation.</title>
        <authorList>
            <consortium name="The Broad Institute Genomics Platform"/>
            <consortium name="The Broad Institute Genome Sequencing Center for Infectious Disease"/>
            <person name="Wu L."/>
            <person name="Ma J."/>
        </authorList>
    </citation>
    <scope>NUCLEOTIDE SEQUENCE [LARGE SCALE GENOMIC DNA]</scope>
    <source>
        <strain evidence="5">JCM 18532</strain>
    </source>
</reference>
<sequence>MSSEPLRVGVVGLGLMGDVMVRAIQAHADLDLAYVCDSDEGRARQVAEQAIAAWVPTGAAATADELDRYAVDALAIATPPRTHAPLAISALRAGRSVLCEKPMAMSATEARAMAGEARAAGRVAVVDHQLRFNPARRQLRTLLADGYVGEPLHVVSVAYFPKLGSQPWTWWHRSDEGGGLLNEYGSHTVDLLRWLFGEVAWASGSIATIGGDRRAAADGRIEEVDSDDLAQLHLQFASGVSGDVLMSAAPAVAERRLEIHGTLGSLVLGSDDVLVGHRRGHDAEEFRCLELEPSLIGWPDDTFTQPFVRLLDEFARCVRDGSAPRVASTFDDGWRTIEVLDQVRRSARREGVL</sequence>